<dbReference type="InterPro" id="IPR044492">
    <property type="entry name" value="P_typ_ATPase_HD_dom"/>
</dbReference>
<dbReference type="Pfam" id="PF00122">
    <property type="entry name" value="E1-E2_ATPase"/>
    <property type="match status" value="1"/>
</dbReference>
<dbReference type="InterPro" id="IPR004014">
    <property type="entry name" value="ATPase_P-typ_cation-transptr_N"/>
</dbReference>
<dbReference type="FunFam" id="2.70.150.10:FF:000160">
    <property type="entry name" value="Sarcoplasmic/endoplasmic reticulum calcium ATPase 1"/>
    <property type="match status" value="1"/>
</dbReference>
<evidence type="ECO:0000256" key="3">
    <source>
        <dbReference type="ARBA" id="ARBA00022475"/>
    </source>
</evidence>
<keyword evidence="10 13" id="KW-1133">Transmembrane helix</keyword>
<feature type="transmembrane region" description="Helical" evidence="13">
    <location>
        <begin position="842"/>
        <end position="861"/>
    </location>
</feature>
<evidence type="ECO:0000256" key="10">
    <source>
        <dbReference type="ARBA" id="ARBA00022989"/>
    </source>
</evidence>
<sequence length="911" mass="99717">MTKSSASDSNDYGGELKHGKPPHPYTQSMNQLLDQDHIKLDQGLSSEEATRRLKQNGPNALVQKKQSKLKRFFKQFNNSIIYILLVAAIATFFLREYSDSIVIGLVVIINALIGYFQESKASEAIEKIKQMLQVSATVVRDGNREDIAAEDLVVGDLVFLEAGDNVPADLRILTADNLKIQESSLTGETDSVLKNDEILTDPKTPLADRLNMAYASTAVTNGSGLGMVTAIGADTEIGKINASMEKVQSKTTPLMREINDLGKYLSYAIVAVAVLLTIFGLITQVYSLSVLMIAVITMVVGSIPEGLPASTSVVLAMGVKKMTKANAIVKTLPAVETLGAVDVINTDKTGTLTKNEMTIDTIITTQGRYAVSGTGYQPVGAITKDGQPVTPGQDEDLDRLLVTGHEANDTRLIETDDKWEINGEPTDGAFLTLYHKVFKKNEPDLIELDKIPFDSDYRYIAKLDEDPDGQRVILVKGSPDKVFAMAEKADPDFDTQAWTQKVSELAQNGERVVALGYQKVEREVHTLTHEVVLAGVHFLGVAGIIDPPREETMVALKEMRDAGVKVKMITGDHPETAAAIAKKLGLDENISAITGAEIDEMSDDKLKDVIQNYNVFARTTPMNKLRIVEAYQANGLVTAMTGDGVNDAPALKKADIGIAMGIKGTDVAKEAADMVLADDNFATLTTAIKEGRHVYDNIKKTIRFLLPTSFAEGLIVLISILLQQDLPLVPTQLLWINMVSAITIQFAFLFEPAEEGIMKRMPRKSNQAFLNKKDVWQIVYVSILIAGLGIGAFKWLTLQGISPVVASTVTLNVIVVGKIFYLFNIRTPKPALSRDIFRNPMAFVIIAVLLVLQAGITYLPFMQTIFSTASLAWNLWLIPVVAGIVVLIVTELDKLWGIHRQKKMIATWNRK</sequence>
<feature type="transmembrane region" description="Helical" evidence="13">
    <location>
        <begin position="734"/>
        <end position="753"/>
    </location>
</feature>
<dbReference type="Pfam" id="PF00689">
    <property type="entry name" value="Cation_ATPase_C"/>
    <property type="match status" value="1"/>
</dbReference>
<evidence type="ECO:0000256" key="6">
    <source>
        <dbReference type="ARBA" id="ARBA00022741"/>
    </source>
</evidence>
<dbReference type="InterPro" id="IPR050510">
    <property type="entry name" value="Cation_transp_ATPase_P-type"/>
</dbReference>
<evidence type="ECO:0000259" key="14">
    <source>
        <dbReference type="SMART" id="SM00831"/>
    </source>
</evidence>
<feature type="transmembrane region" description="Helical" evidence="13">
    <location>
        <begin position="801"/>
        <end position="821"/>
    </location>
</feature>
<dbReference type="OrthoDB" id="9760364at2"/>
<reference evidence="15 16" key="1">
    <citation type="journal article" date="2015" name="Genome Announc.">
        <title>Expanding the biotechnology potential of lactobacilli through comparative genomics of 213 strains and associated genera.</title>
        <authorList>
            <person name="Sun Z."/>
            <person name="Harris H.M."/>
            <person name="McCann A."/>
            <person name="Guo C."/>
            <person name="Argimon S."/>
            <person name="Zhang W."/>
            <person name="Yang X."/>
            <person name="Jeffery I.B."/>
            <person name="Cooney J.C."/>
            <person name="Kagawa T.F."/>
            <person name="Liu W."/>
            <person name="Song Y."/>
            <person name="Salvetti E."/>
            <person name="Wrobel A."/>
            <person name="Rasinkangas P."/>
            <person name="Parkhill J."/>
            <person name="Rea M.C."/>
            <person name="O'Sullivan O."/>
            <person name="Ritari J."/>
            <person name="Douillard F.P."/>
            <person name="Paul Ross R."/>
            <person name="Yang R."/>
            <person name="Briner A.E."/>
            <person name="Felis G.E."/>
            <person name="de Vos W.M."/>
            <person name="Barrangou R."/>
            <person name="Klaenhammer T.R."/>
            <person name="Caufield P.W."/>
            <person name="Cui Y."/>
            <person name="Zhang H."/>
            <person name="O'Toole P.W."/>
        </authorList>
    </citation>
    <scope>NUCLEOTIDE SEQUENCE [LARGE SCALE GENOMIC DNA]</scope>
    <source>
        <strain evidence="15 16">DSM 17757</strain>
    </source>
</reference>
<dbReference type="FunFam" id="3.40.50.1000:FF:000083">
    <property type="entry name" value="Sodium/potassium-transporting ATPase subunit alpha"/>
    <property type="match status" value="1"/>
</dbReference>
<dbReference type="PROSITE" id="PS00154">
    <property type="entry name" value="ATPASE_E1_E2"/>
    <property type="match status" value="1"/>
</dbReference>
<dbReference type="GO" id="GO:1990573">
    <property type="term" value="P:potassium ion import across plasma membrane"/>
    <property type="evidence" value="ECO:0007669"/>
    <property type="project" value="TreeGrafter"/>
</dbReference>
<dbReference type="InterPro" id="IPR023298">
    <property type="entry name" value="ATPase_P-typ_TM_dom_sf"/>
</dbReference>
<comment type="subcellular location">
    <subcellularLocation>
        <location evidence="1">Cell membrane</location>
        <topology evidence="1">Multi-pass membrane protein</topology>
    </subcellularLocation>
</comment>
<comment type="caution">
    <text evidence="15">The sequence shown here is derived from an EMBL/GenBank/DDBJ whole genome shotgun (WGS) entry which is preliminary data.</text>
</comment>
<dbReference type="InterPro" id="IPR036412">
    <property type="entry name" value="HAD-like_sf"/>
</dbReference>
<feature type="region of interest" description="Disordered" evidence="12">
    <location>
        <begin position="1"/>
        <end position="28"/>
    </location>
</feature>
<dbReference type="GO" id="GO:0036376">
    <property type="term" value="P:sodium ion export across plasma membrane"/>
    <property type="evidence" value="ECO:0007669"/>
    <property type="project" value="TreeGrafter"/>
</dbReference>
<dbReference type="SMART" id="SM00831">
    <property type="entry name" value="Cation_ATPase_N"/>
    <property type="match status" value="1"/>
</dbReference>
<dbReference type="SUPFAM" id="SSF56784">
    <property type="entry name" value="HAD-like"/>
    <property type="match status" value="1"/>
</dbReference>
<dbReference type="NCBIfam" id="TIGR01494">
    <property type="entry name" value="ATPase_P-type"/>
    <property type="match status" value="3"/>
</dbReference>
<proteinExistence type="inferred from homology"/>
<evidence type="ECO:0000256" key="2">
    <source>
        <dbReference type="ARBA" id="ARBA00005675"/>
    </source>
</evidence>
<dbReference type="GO" id="GO:1902600">
    <property type="term" value="P:proton transmembrane transport"/>
    <property type="evidence" value="ECO:0007669"/>
    <property type="project" value="TreeGrafter"/>
</dbReference>
<keyword evidence="7" id="KW-0067">ATP-binding</keyword>
<dbReference type="InterPro" id="IPR006068">
    <property type="entry name" value="ATPase_P-typ_cation-transptr_C"/>
</dbReference>
<keyword evidence="6" id="KW-0547">Nucleotide-binding</keyword>
<gene>
    <name evidence="15" type="ORF">IV80_GL000873</name>
</gene>
<evidence type="ECO:0000313" key="16">
    <source>
        <dbReference type="Proteomes" id="UP000051568"/>
    </source>
</evidence>
<dbReference type="SUPFAM" id="SSF81653">
    <property type="entry name" value="Calcium ATPase, transduction domain A"/>
    <property type="match status" value="1"/>
</dbReference>
<protein>
    <submittedName>
        <fullName evidence="15">Cation transport ATPase</fullName>
    </submittedName>
</protein>
<feature type="transmembrane region" description="Helical" evidence="13">
    <location>
        <begin position="873"/>
        <end position="892"/>
    </location>
</feature>
<dbReference type="Gene3D" id="1.20.1110.10">
    <property type="entry name" value="Calcium-transporting ATPase, transmembrane domain"/>
    <property type="match status" value="1"/>
</dbReference>
<dbReference type="PANTHER" id="PTHR43294">
    <property type="entry name" value="SODIUM/POTASSIUM-TRANSPORTING ATPASE SUBUNIT ALPHA"/>
    <property type="match status" value="1"/>
</dbReference>
<evidence type="ECO:0000256" key="11">
    <source>
        <dbReference type="ARBA" id="ARBA00023136"/>
    </source>
</evidence>
<dbReference type="InterPro" id="IPR023299">
    <property type="entry name" value="ATPase_P-typ_cyto_dom_N"/>
</dbReference>
<dbReference type="GO" id="GO:0005524">
    <property type="term" value="F:ATP binding"/>
    <property type="evidence" value="ECO:0007669"/>
    <property type="project" value="UniProtKB-KW"/>
</dbReference>
<evidence type="ECO:0000256" key="12">
    <source>
        <dbReference type="SAM" id="MobiDB-lite"/>
    </source>
</evidence>
<evidence type="ECO:0000256" key="1">
    <source>
        <dbReference type="ARBA" id="ARBA00004651"/>
    </source>
</evidence>
<keyword evidence="4" id="KW-0597">Phosphoprotein</keyword>
<evidence type="ECO:0000256" key="7">
    <source>
        <dbReference type="ARBA" id="ARBA00022840"/>
    </source>
</evidence>
<evidence type="ECO:0000256" key="4">
    <source>
        <dbReference type="ARBA" id="ARBA00022553"/>
    </source>
</evidence>
<dbReference type="SFLD" id="SFLDS00003">
    <property type="entry name" value="Haloacid_Dehalogenase"/>
    <property type="match status" value="1"/>
</dbReference>
<dbReference type="STRING" id="319652.IV80_GL000873"/>
<evidence type="ECO:0000256" key="5">
    <source>
        <dbReference type="ARBA" id="ARBA00022692"/>
    </source>
</evidence>
<feature type="compositionally biased region" description="Polar residues" evidence="12">
    <location>
        <begin position="1"/>
        <end position="10"/>
    </location>
</feature>
<keyword evidence="3" id="KW-1003">Cell membrane</keyword>
<evidence type="ECO:0000256" key="9">
    <source>
        <dbReference type="ARBA" id="ARBA00022967"/>
    </source>
</evidence>
<dbReference type="PRINTS" id="PR00119">
    <property type="entry name" value="CATATPASE"/>
</dbReference>
<dbReference type="Pfam" id="PF00690">
    <property type="entry name" value="Cation_ATPase_N"/>
    <property type="match status" value="1"/>
</dbReference>
<feature type="transmembrane region" description="Helical" evidence="13">
    <location>
        <begin position="76"/>
        <end position="94"/>
    </location>
</feature>
<dbReference type="SFLD" id="SFLDF00027">
    <property type="entry name" value="p-type_atpase"/>
    <property type="match status" value="1"/>
</dbReference>
<dbReference type="InterPro" id="IPR018303">
    <property type="entry name" value="ATPase_P-typ_P_site"/>
</dbReference>
<evidence type="ECO:0000256" key="8">
    <source>
        <dbReference type="ARBA" id="ARBA00022842"/>
    </source>
</evidence>
<dbReference type="GO" id="GO:0016887">
    <property type="term" value="F:ATP hydrolysis activity"/>
    <property type="evidence" value="ECO:0007669"/>
    <property type="project" value="InterPro"/>
</dbReference>
<accession>A0A0R2IUV8</accession>
<dbReference type="SUPFAM" id="SSF81665">
    <property type="entry name" value="Calcium ATPase, transmembrane domain M"/>
    <property type="match status" value="1"/>
</dbReference>
<keyword evidence="16" id="KW-1185">Reference proteome</keyword>
<dbReference type="Gene3D" id="2.70.150.10">
    <property type="entry name" value="Calcium-transporting ATPase, cytoplasmic transduction domain A"/>
    <property type="match status" value="1"/>
</dbReference>
<dbReference type="SUPFAM" id="SSF81660">
    <property type="entry name" value="Metal cation-transporting ATPase, ATP-binding domain N"/>
    <property type="match status" value="1"/>
</dbReference>
<evidence type="ECO:0000313" key="15">
    <source>
        <dbReference type="EMBL" id="KRN67334.1"/>
    </source>
</evidence>
<feature type="transmembrane region" description="Helical" evidence="13">
    <location>
        <begin position="100"/>
        <end position="117"/>
    </location>
</feature>
<keyword evidence="5 13" id="KW-0812">Transmembrane</keyword>
<dbReference type="SFLD" id="SFLDG00002">
    <property type="entry name" value="C1.7:_P-type_atpase_like"/>
    <property type="match status" value="1"/>
</dbReference>
<organism evidence="15 16">
    <name type="scientific">Pediococcus cellicola</name>
    <dbReference type="NCBI Taxonomy" id="319652"/>
    <lineage>
        <taxon>Bacteria</taxon>
        <taxon>Bacillati</taxon>
        <taxon>Bacillota</taxon>
        <taxon>Bacilli</taxon>
        <taxon>Lactobacillales</taxon>
        <taxon>Lactobacillaceae</taxon>
        <taxon>Pediococcus</taxon>
    </lineage>
</organism>
<dbReference type="PRINTS" id="PR00120">
    <property type="entry name" value="HATPASE"/>
</dbReference>
<evidence type="ECO:0000256" key="13">
    <source>
        <dbReference type="SAM" id="Phobius"/>
    </source>
</evidence>
<dbReference type="Pfam" id="PF00702">
    <property type="entry name" value="Hydrolase"/>
    <property type="match status" value="1"/>
</dbReference>
<dbReference type="InterPro" id="IPR008250">
    <property type="entry name" value="ATPase_P-typ_transduc_dom_A_sf"/>
</dbReference>
<name>A0A0R2IUV8_9LACO</name>
<keyword evidence="9" id="KW-1278">Translocase</keyword>
<keyword evidence="11 13" id="KW-0472">Membrane</keyword>
<dbReference type="GO" id="GO:0006883">
    <property type="term" value="P:intracellular sodium ion homeostasis"/>
    <property type="evidence" value="ECO:0007669"/>
    <property type="project" value="TreeGrafter"/>
</dbReference>
<dbReference type="Gene3D" id="3.40.1110.10">
    <property type="entry name" value="Calcium-transporting ATPase, cytoplasmic domain N"/>
    <property type="match status" value="1"/>
</dbReference>
<dbReference type="GO" id="GO:0005886">
    <property type="term" value="C:plasma membrane"/>
    <property type="evidence" value="ECO:0007669"/>
    <property type="project" value="UniProtKB-SubCell"/>
</dbReference>
<feature type="domain" description="Cation-transporting P-type ATPase N-terminal" evidence="14">
    <location>
        <begin position="23"/>
        <end position="96"/>
    </location>
</feature>
<dbReference type="GO" id="GO:0030007">
    <property type="term" value="P:intracellular potassium ion homeostasis"/>
    <property type="evidence" value="ECO:0007669"/>
    <property type="project" value="TreeGrafter"/>
</dbReference>
<dbReference type="GO" id="GO:0005391">
    <property type="term" value="F:P-type sodium:potassium-exchanging transporter activity"/>
    <property type="evidence" value="ECO:0007669"/>
    <property type="project" value="TreeGrafter"/>
</dbReference>
<feature type="transmembrane region" description="Helical" evidence="13">
    <location>
        <begin position="264"/>
        <end position="282"/>
    </location>
</feature>
<dbReference type="InterPro" id="IPR001757">
    <property type="entry name" value="P_typ_ATPase"/>
</dbReference>
<dbReference type="RefSeq" id="WP_057749219.1">
    <property type="nucleotide sequence ID" value="NZ_BJVH01000023.1"/>
</dbReference>
<dbReference type="InterPro" id="IPR023214">
    <property type="entry name" value="HAD_sf"/>
</dbReference>
<dbReference type="PATRIC" id="fig|319652.3.peg.880"/>
<keyword evidence="8" id="KW-0460">Magnesium</keyword>
<dbReference type="AlphaFoldDB" id="A0A0R2IUV8"/>
<comment type="similarity">
    <text evidence="2">Belongs to the cation transport ATPase (P-type) (TC 3.A.3) family. Type IIA subfamily.</text>
</comment>
<dbReference type="EMBL" id="JQBR01000002">
    <property type="protein sequence ID" value="KRN67334.1"/>
    <property type="molecule type" value="Genomic_DNA"/>
</dbReference>
<dbReference type="InterPro" id="IPR059000">
    <property type="entry name" value="ATPase_P-type_domA"/>
</dbReference>
<feature type="transmembrane region" description="Helical" evidence="13">
    <location>
        <begin position="702"/>
        <end position="722"/>
    </location>
</feature>
<feature type="transmembrane region" description="Helical" evidence="13">
    <location>
        <begin position="288"/>
        <end position="316"/>
    </location>
</feature>
<feature type="transmembrane region" description="Helical" evidence="13">
    <location>
        <begin position="774"/>
        <end position="795"/>
    </location>
</feature>
<dbReference type="Proteomes" id="UP000051568">
    <property type="component" value="Unassembled WGS sequence"/>
</dbReference>
<dbReference type="PANTHER" id="PTHR43294:SF21">
    <property type="entry name" value="CATION TRANSPORTING ATPASE"/>
    <property type="match status" value="1"/>
</dbReference>
<dbReference type="Gene3D" id="3.40.50.1000">
    <property type="entry name" value="HAD superfamily/HAD-like"/>
    <property type="match status" value="1"/>
</dbReference>